<dbReference type="Pfam" id="PF04186">
    <property type="entry name" value="FxsA"/>
    <property type="match status" value="1"/>
</dbReference>
<reference evidence="3 4" key="1">
    <citation type="submission" date="2019-07" db="EMBL/GenBank/DDBJ databases">
        <title>Whole genome shotgun sequence of Rhodospirillum oryzae NBRC 107573.</title>
        <authorList>
            <person name="Hosoyama A."/>
            <person name="Uohara A."/>
            <person name="Ohji S."/>
            <person name="Ichikawa N."/>
        </authorList>
    </citation>
    <scope>NUCLEOTIDE SEQUENCE [LARGE SCALE GENOMIC DNA]</scope>
    <source>
        <strain evidence="3 4">NBRC 107573</strain>
    </source>
</reference>
<protein>
    <submittedName>
        <fullName evidence="3">Membrane protein</fullName>
    </submittedName>
</protein>
<evidence type="ECO:0000313" key="4">
    <source>
        <dbReference type="Proteomes" id="UP000321567"/>
    </source>
</evidence>
<organism evidence="3 4">
    <name type="scientific">Pararhodospirillum oryzae</name>
    <dbReference type="NCBI Taxonomy" id="478448"/>
    <lineage>
        <taxon>Bacteria</taxon>
        <taxon>Pseudomonadati</taxon>
        <taxon>Pseudomonadota</taxon>
        <taxon>Alphaproteobacteria</taxon>
        <taxon>Rhodospirillales</taxon>
        <taxon>Rhodospirillaceae</taxon>
        <taxon>Pararhodospirillum</taxon>
    </lineage>
</organism>
<proteinExistence type="predicted"/>
<dbReference type="PANTHER" id="PTHR35335:SF1">
    <property type="entry name" value="UPF0716 PROTEIN FXSA"/>
    <property type="match status" value="1"/>
</dbReference>
<dbReference type="EMBL" id="BJZO01000019">
    <property type="protein sequence ID" value="GEO80873.1"/>
    <property type="molecule type" value="Genomic_DNA"/>
</dbReference>
<dbReference type="GO" id="GO:0016020">
    <property type="term" value="C:membrane"/>
    <property type="evidence" value="ECO:0007669"/>
    <property type="project" value="InterPro"/>
</dbReference>
<dbReference type="Proteomes" id="UP000321567">
    <property type="component" value="Unassembled WGS sequence"/>
</dbReference>
<dbReference type="AlphaFoldDB" id="A0A512H600"/>
<evidence type="ECO:0000313" key="3">
    <source>
        <dbReference type="EMBL" id="GEO80873.1"/>
    </source>
</evidence>
<keyword evidence="2" id="KW-0812">Transmembrane</keyword>
<dbReference type="NCBIfam" id="NF008528">
    <property type="entry name" value="PRK11463.1-2"/>
    <property type="match status" value="1"/>
</dbReference>
<feature type="transmembrane region" description="Helical" evidence="2">
    <location>
        <begin position="6"/>
        <end position="24"/>
    </location>
</feature>
<evidence type="ECO:0000256" key="1">
    <source>
        <dbReference type="SAM" id="MobiDB-lite"/>
    </source>
</evidence>
<feature type="compositionally biased region" description="Low complexity" evidence="1">
    <location>
        <begin position="154"/>
        <end position="166"/>
    </location>
</feature>
<comment type="caution">
    <text evidence="3">The sequence shown here is derived from an EMBL/GenBank/DDBJ whole genome shotgun (WGS) entry which is preliminary data.</text>
</comment>
<keyword evidence="2" id="KW-0472">Membrane</keyword>
<dbReference type="PANTHER" id="PTHR35335">
    <property type="entry name" value="UPF0716 PROTEIN FXSA"/>
    <property type="match status" value="1"/>
</dbReference>
<name>A0A512H600_9PROT</name>
<feature type="region of interest" description="Disordered" evidence="1">
    <location>
        <begin position="154"/>
        <end position="183"/>
    </location>
</feature>
<feature type="transmembrane region" description="Helical" evidence="2">
    <location>
        <begin position="31"/>
        <end position="50"/>
    </location>
</feature>
<gene>
    <name evidence="3" type="ORF">ROR02_10040</name>
</gene>
<dbReference type="InterPro" id="IPR007313">
    <property type="entry name" value="FxsA"/>
</dbReference>
<dbReference type="RefSeq" id="WP_147162920.1">
    <property type="nucleotide sequence ID" value="NZ_BJZO01000019.1"/>
</dbReference>
<keyword evidence="2" id="KW-1133">Transmembrane helix</keyword>
<accession>A0A512H600</accession>
<dbReference type="OrthoDB" id="9792788at2"/>
<evidence type="ECO:0000256" key="2">
    <source>
        <dbReference type="SAM" id="Phobius"/>
    </source>
</evidence>
<sequence length="183" mass="18688">MGLPFAVLLALFIGFPVIEIALFIKVGGAIGVVPTLALVVLAAVAGSAVVRHQGLSTLNKAQEAVNAGILPVKELFDGVCILIAGFLLVLPGFFSDILAVLLLIAPVRDALRGWLDRHPGMVVTPMGARAASNEDGARGPQVIDAEYVEVTVDVEGETTTSGSPSSKGNPWGKGGAGQPPADG</sequence>
<feature type="transmembrane region" description="Helical" evidence="2">
    <location>
        <begin position="81"/>
        <end position="105"/>
    </location>
</feature>
<keyword evidence="4" id="KW-1185">Reference proteome</keyword>